<dbReference type="GO" id="GO:0016705">
    <property type="term" value="F:oxidoreductase activity, acting on paired donors, with incorporation or reduction of molecular oxygen"/>
    <property type="evidence" value="ECO:0007669"/>
    <property type="project" value="InterPro"/>
</dbReference>
<comment type="similarity">
    <text evidence="3">Belongs to the UbiH/COQ6 family.</text>
</comment>
<dbReference type="GO" id="GO:0006744">
    <property type="term" value="P:ubiquinone biosynthetic process"/>
    <property type="evidence" value="ECO:0007669"/>
    <property type="project" value="UniProtKB-UniPathway"/>
</dbReference>
<dbReference type="InterPro" id="IPR051205">
    <property type="entry name" value="UbiH/COQ6_monooxygenase"/>
</dbReference>
<evidence type="ECO:0000256" key="3">
    <source>
        <dbReference type="ARBA" id="ARBA00005349"/>
    </source>
</evidence>
<dbReference type="RefSeq" id="WP_139079589.1">
    <property type="nucleotide sequence ID" value="NZ_VDFV01000001.1"/>
</dbReference>
<dbReference type="GO" id="GO:0004497">
    <property type="term" value="F:monooxygenase activity"/>
    <property type="evidence" value="ECO:0007669"/>
    <property type="project" value="UniProtKB-KW"/>
</dbReference>
<evidence type="ECO:0000313" key="10">
    <source>
        <dbReference type="Proteomes" id="UP000305709"/>
    </source>
</evidence>
<sequence>MDSTDILIAGGGTAGLSAAAVFGSLGLRVTCVDPAPAETPDGPDADLRTTAILSPARTLLEGAGLWERIAAEATPLRVMRIVDARGAPVRRDFDAGDLGDQPFGWNVPNLALKRALADQLATMPNVTLLRGTGFAGRDAQVDEVVATLSDGRRVSARLLVGADGRDSAVRRACGIGVRTTRYGQKALVFAVTHDEPHFGVSTEVHAKGGPFTLVPLPDHEGRPCSAVVWMTDGAEALHLRALPEEAFATAVNARSAGVMGHLAPVGGRQVWPIITQVADRLVARRTALMAEAAHVVPPIGAQGLNMSLADLRALRDLARARPAEIGTDAWLDGYARQREADIRLRAFGIDALNRASIGGLGPLRALGLRAMHDLAPLRHGLMRLGLGVGRG</sequence>
<organism evidence="9 10">
    <name type="scientific">Rubellimicrobium roseum</name>
    <dbReference type="NCBI Taxonomy" id="687525"/>
    <lineage>
        <taxon>Bacteria</taxon>
        <taxon>Pseudomonadati</taxon>
        <taxon>Pseudomonadota</taxon>
        <taxon>Alphaproteobacteria</taxon>
        <taxon>Rhodobacterales</taxon>
        <taxon>Roseobacteraceae</taxon>
        <taxon>Rubellimicrobium</taxon>
    </lineage>
</organism>
<dbReference type="PANTHER" id="PTHR43876:SF7">
    <property type="entry name" value="UBIQUINONE BIOSYNTHESIS MONOOXYGENASE COQ6, MITOCHONDRIAL"/>
    <property type="match status" value="1"/>
</dbReference>
<keyword evidence="10" id="KW-1185">Reference proteome</keyword>
<comment type="pathway">
    <text evidence="2">Cofactor biosynthesis; ubiquinone biosynthesis.</text>
</comment>
<evidence type="ECO:0000256" key="6">
    <source>
        <dbReference type="ARBA" id="ARBA00023002"/>
    </source>
</evidence>
<evidence type="ECO:0000256" key="4">
    <source>
        <dbReference type="ARBA" id="ARBA00022630"/>
    </source>
</evidence>
<reference evidence="9 10" key="1">
    <citation type="submission" date="2019-06" db="EMBL/GenBank/DDBJ databases">
        <authorList>
            <person name="Jiang L."/>
        </authorList>
    </citation>
    <scope>NUCLEOTIDE SEQUENCE [LARGE SCALE GENOMIC DNA]</scope>
    <source>
        <strain evidence="9 10">YIM 48858</strain>
    </source>
</reference>
<dbReference type="InterPro" id="IPR010971">
    <property type="entry name" value="UbiH/COQ6"/>
</dbReference>
<keyword evidence="4" id="KW-0285">Flavoprotein</keyword>
<evidence type="ECO:0000256" key="5">
    <source>
        <dbReference type="ARBA" id="ARBA00022827"/>
    </source>
</evidence>
<evidence type="ECO:0000313" key="9">
    <source>
        <dbReference type="EMBL" id="TNC74594.1"/>
    </source>
</evidence>
<dbReference type="InterPro" id="IPR002938">
    <property type="entry name" value="FAD-bd"/>
</dbReference>
<dbReference type="EMBL" id="VDFV01000001">
    <property type="protein sequence ID" value="TNC74594.1"/>
    <property type="molecule type" value="Genomic_DNA"/>
</dbReference>
<proteinExistence type="inferred from homology"/>
<dbReference type="InterPro" id="IPR036188">
    <property type="entry name" value="FAD/NAD-bd_sf"/>
</dbReference>
<keyword evidence="5" id="KW-0274">FAD</keyword>
<evidence type="ECO:0000256" key="1">
    <source>
        <dbReference type="ARBA" id="ARBA00001974"/>
    </source>
</evidence>
<dbReference type="UniPathway" id="UPA00232"/>
<evidence type="ECO:0000259" key="8">
    <source>
        <dbReference type="Pfam" id="PF01494"/>
    </source>
</evidence>
<dbReference type="OrthoDB" id="9796623at2"/>
<dbReference type="SUPFAM" id="SSF51905">
    <property type="entry name" value="FAD/NAD(P)-binding domain"/>
    <property type="match status" value="1"/>
</dbReference>
<dbReference type="NCBIfam" id="TIGR01988">
    <property type="entry name" value="Ubi-OHases"/>
    <property type="match status" value="1"/>
</dbReference>
<keyword evidence="7" id="KW-0503">Monooxygenase</keyword>
<dbReference type="PANTHER" id="PTHR43876">
    <property type="entry name" value="UBIQUINONE BIOSYNTHESIS MONOOXYGENASE COQ6, MITOCHONDRIAL"/>
    <property type="match status" value="1"/>
</dbReference>
<comment type="caution">
    <text evidence="9">The sequence shown here is derived from an EMBL/GenBank/DDBJ whole genome shotgun (WGS) entry which is preliminary data.</text>
</comment>
<dbReference type="GO" id="GO:0071949">
    <property type="term" value="F:FAD binding"/>
    <property type="evidence" value="ECO:0007669"/>
    <property type="project" value="InterPro"/>
</dbReference>
<gene>
    <name evidence="9" type="ORF">FHG71_00165</name>
</gene>
<keyword evidence="6" id="KW-0560">Oxidoreductase</keyword>
<dbReference type="Pfam" id="PF01494">
    <property type="entry name" value="FAD_binding_3"/>
    <property type="match status" value="1"/>
</dbReference>
<dbReference type="PRINTS" id="PR00420">
    <property type="entry name" value="RNGMNOXGNASE"/>
</dbReference>
<evidence type="ECO:0000256" key="2">
    <source>
        <dbReference type="ARBA" id="ARBA00004749"/>
    </source>
</evidence>
<comment type="cofactor">
    <cofactor evidence="1">
        <name>FAD</name>
        <dbReference type="ChEBI" id="CHEBI:57692"/>
    </cofactor>
</comment>
<feature type="domain" description="FAD-binding" evidence="8">
    <location>
        <begin position="4"/>
        <end position="340"/>
    </location>
</feature>
<dbReference type="Gene3D" id="3.50.50.60">
    <property type="entry name" value="FAD/NAD(P)-binding domain"/>
    <property type="match status" value="2"/>
</dbReference>
<dbReference type="AlphaFoldDB" id="A0A5C4NIE3"/>
<name>A0A5C4NIE3_9RHOB</name>
<protein>
    <submittedName>
        <fullName evidence="9">UbiH/UbiF family hydroxylase</fullName>
    </submittedName>
</protein>
<accession>A0A5C4NIE3</accession>
<dbReference type="Proteomes" id="UP000305709">
    <property type="component" value="Unassembled WGS sequence"/>
</dbReference>
<evidence type="ECO:0000256" key="7">
    <source>
        <dbReference type="ARBA" id="ARBA00023033"/>
    </source>
</evidence>